<dbReference type="PANTHER" id="PTHR26312:SF123">
    <property type="entry name" value="TETRATRICOPEPTIDE REPEAT (TPR)-LIKE SUPERFAMILY PROTEIN"/>
    <property type="match status" value="1"/>
</dbReference>
<sequence length="293" mass="30269">MEAALIRTGSITSPAAAAMLTSSPSLALLRQDSLAAGGKFSADRLAPGSPRLSLHLGMNRRSGSPSGSPGGSRIRRALSESDVIAPLRRLSGAGSLSLPARIPEEECGSPALGGCADGVGRSGAWPGIGIPLEELGVFGGGIGGGSDFGGDGSDRFGSNGGYGGGYGDRRSIGDHYQEMLKSSPGDSLLLRNYGKYLHEVEGDAARAEEYYGRAILASPGDGEVLSLYGKLIWETQGDEGRAKSYFDQAVLASPDDSTVLGSYARFLWESEEEEDDDDGAEEAAKSPAMVAAF</sequence>
<reference evidence="2" key="1">
    <citation type="submission" date="2013-07" db="EMBL/GenBank/DDBJ databases">
        <title>The genome of Eucalyptus grandis.</title>
        <authorList>
            <person name="Schmutz J."/>
            <person name="Hayes R."/>
            <person name="Myburg A."/>
            <person name="Tuskan G."/>
            <person name="Grattapaglia D."/>
            <person name="Rokhsar D.S."/>
        </authorList>
    </citation>
    <scope>NUCLEOTIDE SEQUENCE</scope>
    <source>
        <tissue evidence="2">Leaf extractions</tissue>
    </source>
</reference>
<dbReference type="EMBL" id="KK198756">
    <property type="protein sequence ID" value="KCW77965.1"/>
    <property type="molecule type" value="Genomic_DNA"/>
</dbReference>
<dbReference type="SUPFAM" id="SSF48452">
    <property type="entry name" value="TPR-like"/>
    <property type="match status" value="1"/>
</dbReference>
<feature type="region of interest" description="Disordered" evidence="1">
    <location>
        <begin position="51"/>
        <end position="74"/>
    </location>
</feature>
<organism evidence="2">
    <name type="scientific">Eucalyptus grandis</name>
    <name type="common">Flooded gum</name>
    <dbReference type="NCBI Taxonomy" id="71139"/>
    <lineage>
        <taxon>Eukaryota</taxon>
        <taxon>Viridiplantae</taxon>
        <taxon>Streptophyta</taxon>
        <taxon>Embryophyta</taxon>
        <taxon>Tracheophyta</taxon>
        <taxon>Spermatophyta</taxon>
        <taxon>Magnoliopsida</taxon>
        <taxon>eudicotyledons</taxon>
        <taxon>Gunneridae</taxon>
        <taxon>Pentapetalae</taxon>
        <taxon>rosids</taxon>
        <taxon>malvids</taxon>
        <taxon>Myrtales</taxon>
        <taxon>Myrtaceae</taxon>
        <taxon>Myrtoideae</taxon>
        <taxon>Eucalypteae</taxon>
        <taxon>Eucalyptus</taxon>
    </lineage>
</organism>
<dbReference type="InParanoid" id="A0A059CJ78"/>
<dbReference type="OMA" id="GAYYKEM"/>
<gene>
    <name evidence="2" type="ORF">EUGRSUZ_D02211</name>
</gene>
<dbReference type="AlphaFoldDB" id="A0A059CJ78"/>
<dbReference type="PANTHER" id="PTHR26312">
    <property type="entry name" value="TETRATRICOPEPTIDE REPEAT PROTEIN 5"/>
    <property type="match status" value="1"/>
</dbReference>
<name>A0A059CJ78_EUCGR</name>
<dbReference type="KEGG" id="egr:104442031"/>
<dbReference type="Gene3D" id="1.25.40.10">
    <property type="entry name" value="Tetratricopeptide repeat domain"/>
    <property type="match status" value="1"/>
</dbReference>
<accession>A0A059CJ78</accession>
<protein>
    <submittedName>
        <fullName evidence="2">Uncharacterized protein</fullName>
    </submittedName>
</protein>
<evidence type="ECO:0000313" key="2">
    <source>
        <dbReference type="EMBL" id="KCW77965.1"/>
    </source>
</evidence>
<dbReference type="eggNOG" id="ENOG502RYTU">
    <property type="taxonomic scope" value="Eukaryota"/>
</dbReference>
<dbReference type="Gramene" id="KCW77965">
    <property type="protein sequence ID" value="KCW77965"/>
    <property type="gene ID" value="EUGRSUZ_D02211"/>
</dbReference>
<evidence type="ECO:0000256" key="1">
    <source>
        <dbReference type="SAM" id="MobiDB-lite"/>
    </source>
</evidence>
<feature type="region of interest" description="Disordered" evidence="1">
    <location>
        <begin position="270"/>
        <end position="293"/>
    </location>
</feature>
<proteinExistence type="predicted"/>
<dbReference type="OrthoDB" id="439046at2759"/>
<feature type="compositionally biased region" description="Acidic residues" evidence="1">
    <location>
        <begin position="270"/>
        <end position="281"/>
    </location>
</feature>
<dbReference type="InterPro" id="IPR011990">
    <property type="entry name" value="TPR-like_helical_dom_sf"/>
</dbReference>